<evidence type="ECO:0000313" key="1">
    <source>
        <dbReference type="EMBL" id="KAK8232272.1"/>
    </source>
</evidence>
<proteinExistence type="predicted"/>
<sequence>MASIDDLPNELIRMIVEWLFHPGRPNLWLRHDRSCGSSNCKTGTVSTRAPRWLDGITSPIALAVLSPTLLAEYARLVHQKANFWFQHGGHLYDYINQPDLSESTLSIRRSLRSICLNEWHTQKEQERENPAFRCTYCNEGPCKFLHSVFPSFVCASNHKTLTDSMLLLPKGVKIFIVHVGGHDPGADINHPRSSRLAGSLFLSIERANDFPKTIDVDYLGRNSPHGRSSMKLSEVASSNFMDLVFDEIKAAQNLADGCGS</sequence>
<evidence type="ECO:0000313" key="2">
    <source>
        <dbReference type="Proteomes" id="UP001492380"/>
    </source>
</evidence>
<name>A0ABR1YKE7_9PEZI</name>
<gene>
    <name evidence="1" type="ORF">HDK90DRAFT_526430</name>
</gene>
<evidence type="ECO:0008006" key="3">
    <source>
        <dbReference type="Google" id="ProtNLM"/>
    </source>
</evidence>
<comment type="caution">
    <text evidence="1">The sequence shown here is derived from an EMBL/GenBank/DDBJ whole genome shotgun (WGS) entry which is preliminary data.</text>
</comment>
<protein>
    <recommendedName>
        <fullName evidence="3">F-box domain-containing protein</fullName>
    </recommendedName>
</protein>
<organism evidence="1 2">
    <name type="scientific">Phyllosticta capitalensis</name>
    <dbReference type="NCBI Taxonomy" id="121624"/>
    <lineage>
        <taxon>Eukaryota</taxon>
        <taxon>Fungi</taxon>
        <taxon>Dikarya</taxon>
        <taxon>Ascomycota</taxon>
        <taxon>Pezizomycotina</taxon>
        <taxon>Dothideomycetes</taxon>
        <taxon>Dothideomycetes incertae sedis</taxon>
        <taxon>Botryosphaeriales</taxon>
        <taxon>Phyllostictaceae</taxon>
        <taxon>Phyllosticta</taxon>
    </lineage>
</organism>
<accession>A0ABR1YKE7</accession>
<keyword evidence="2" id="KW-1185">Reference proteome</keyword>
<dbReference type="Proteomes" id="UP001492380">
    <property type="component" value="Unassembled WGS sequence"/>
</dbReference>
<dbReference type="EMBL" id="JBBWRZ010000007">
    <property type="protein sequence ID" value="KAK8232272.1"/>
    <property type="molecule type" value="Genomic_DNA"/>
</dbReference>
<reference evidence="1 2" key="1">
    <citation type="submission" date="2024-04" db="EMBL/GenBank/DDBJ databases">
        <title>Phyllosticta paracitricarpa is synonymous to the EU quarantine fungus P. citricarpa based on phylogenomic analyses.</title>
        <authorList>
            <consortium name="Lawrence Berkeley National Laboratory"/>
            <person name="Van Ingen-Buijs V.A."/>
            <person name="Van Westerhoven A.C."/>
            <person name="Haridas S."/>
            <person name="Skiadas P."/>
            <person name="Martin F."/>
            <person name="Groenewald J.Z."/>
            <person name="Crous P.W."/>
            <person name="Seidl M.F."/>
        </authorList>
    </citation>
    <scope>NUCLEOTIDE SEQUENCE [LARGE SCALE GENOMIC DNA]</scope>
    <source>
        <strain evidence="1 2">CBS 123374</strain>
    </source>
</reference>